<dbReference type="AlphaFoldDB" id="A0A6N0HUS9"/>
<dbReference type="Proteomes" id="UP000509658">
    <property type="component" value="Chromosome"/>
</dbReference>
<keyword evidence="2" id="KW-0808">Transferase</keyword>
<evidence type="ECO:0000259" key="1">
    <source>
        <dbReference type="Pfam" id="PF13439"/>
    </source>
</evidence>
<gene>
    <name evidence="2" type="ORF">HUE57_07430</name>
</gene>
<dbReference type="Pfam" id="PF13439">
    <property type="entry name" value="Glyco_transf_4"/>
    <property type="match status" value="1"/>
</dbReference>
<feature type="domain" description="Glycosyltransferase subfamily 4-like N-terminal" evidence="1">
    <location>
        <begin position="8"/>
        <end position="95"/>
    </location>
</feature>
<name>A0A6N0HUS9_9GAMM</name>
<proteinExistence type="predicted"/>
<protein>
    <submittedName>
        <fullName evidence="2">Glycosyltransferase</fullName>
    </submittedName>
</protein>
<dbReference type="EMBL" id="CP054491">
    <property type="protein sequence ID" value="QKQ26133.1"/>
    <property type="molecule type" value="Genomic_DNA"/>
</dbReference>
<dbReference type="SUPFAM" id="SSF53756">
    <property type="entry name" value="UDP-Glycosyltransferase/glycogen phosphorylase"/>
    <property type="match status" value="2"/>
</dbReference>
<dbReference type="GO" id="GO:0016757">
    <property type="term" value="F:glycosyltransferase activity"/>
    <property type="evidence" value="ECO:0007669"/>
    <property type="project" value="UniProtKB-ARBA"/>
</dbReference>
<evidence type="ECO:0000313" key="3">
    <source>
        <dbReference type="Proteomes" id="UP000509658"/>
    </source>
</evidence>
<dbReference type="Gene3D" id="3.40.50.2000">
    <property type="entry name" value="Glycogen Phosphorylase B"/>
    <property type="match status" value="1"/>
</dbReference>
<reference evidence="2 3" key="1">
    <citation type="submission" date="2020-05" db="EMBL/GenBank/DDBJ databases">
        <title>Horizontal transmission and recombination maintain forever young bacterial symbiont genomes.</title>
        <authorList>
            <person name="Russell S.L."/>
            <person name="Pepper-Tunick E."/>
            <person name="Svedberg J."/>
            <person name="Byrne A."/>
            <person name="Ruelas Castillo J."/>
            <person name="Vollmers C."/>
            <person name="Beinart R.A."/>
            <person name="Corbett-Detig R."/>
        </authorList>
    </citation>
    <scope>NUCLEOTIDE SEQUENCE [LARGE SCALE GENOMIC DNA]</scope>
    <source>
        <strain evidence="2">Santa_Monica_outfall</strain>
    </source>
</reference>
<sequence length="180" mass="20241">MAPVRGRFDLKVALRLLWNRREISLVHTHLGRASSLVGWLFKNSDVMTVATLHGMQKLRHYKNIKHFVAVSEAVRRHYVAQGLDDEKITIIPNGYEEMIDRYTGSGLRRELALPAGAPRGGLATALERLCGDTELRSRMGAHAKASVTGMEWGTIEQRYMSLFETLLAEQGEPPTVDRDD</sequence>
<dbReference type="InterPro" id="IPR028098">
    <property type="entry name" value="Glyco_trans_4-like_N"/>
</dbReference>
<evidence type="ECO:0000313" key="2">
    <source>
        <dbReference type="EMBL" id="QKQ26133.1"/>
    </source>
</evidence>
<dbReference type="KEGG" id="rev:HUE57_07430"/>
<accession>A0A6N0HUS9</accession>
<keyword evidence="3" id="KW-1185">Reference proteome</keyword>
<organism evidence="2 3">
    <name type="scientific">Candidatus Reidiella endopervernicosa</name>
    <dbReference type="NCBI Taxonomy" id="2738883"/>
    <lineage>
        <taxon>Bacteria</taxon>
        <taxon>Pseudomonadati</taxon>
        <taxon>Pseudomonadota</taxon>
        <taxon>Gammaproteobacteria</taxon>
        <taxon>Candidatus Reidiella</taxon>
    </lineage>
</organism>